<comment type="caution">
    <text evidence="2">The sequence shown here is derived from an EMBL/GenBank/DDBJ whole genome shotgun (WGS) entry which is preliminary data.</text>
</comment>
<evidence type="ECO:0000313" key="3">
    <source>
        <dbReference type="Proteomes" id="UP000499080"/>
    </source>
</evidence>
<gene>
    <name evidence="2" type="ORF">AVEN_7418_1</name>
</gene>
<reference evidence="2 3" key="1">
    <citation type="journal article" date="2019" name="Sci. Rep.">
        <title>Orb-weaving spider Araneus ventricosus genome elucidates the spidroin gene catalogue.</title>
        <authorList>
            <person name="Kono N."/>
            <person name="Nakamura H."/>
            <person name="Ohtoshi R."/>
            <person name="Moran D.A.P."/>
            <person name="Shinohara A."/>
            <person name="Yoshida Y."/>
            <person name="Fujiwara M."/>
            <person name="Mori M."/>
            <person name="Tomita M."/>
            <person name="Arakawa K."/>
        </authorList>
    </citation>
    <scope>NUCLEOTIDE SEQUENCE [LARGE SCALE GENOMIC DNA]</scope>
</reference>
<dbReference type="OrthoDB" id="10257492at2759"/>
<accession>A0A4Y2H2R2</accession>
<protein>
    <recommendedName>
        <fullName evidence="1">DUF5641 domain-containing protein</fullName>
    </recommendedName>
</protein>
<feature type="domain" description="DUF5641" evidence="1">
    <location>
        <begin position="69"/>
        <end position="127"/>
    </location>
</feature>
<dbReference type="AlphaFoldDB" id="A0A4Y2H2R2"/>
<dbReference type="InterPro" id="IPR040676">
    <property type="entry name" value="DUF5641"/>
</dbReference>
<organism evidence="2 3">
    <name type="scientific">Araneus ventricosus</name>
    <name type="common">Orbweaver spider</name>
    <name type="synonym">Epeira ventricosa</name>
    <dbReference type="NCBI Taxonomy" id="182803"/>
    <lineage>
        <taxon>Eukaryota</taxon>
        <taxon>Metazoa</taxon>
        <taxon>Ecdysozoa</taxon>
        <taxon>Arthropoda</taxon>
        <taxon>Chelicerata</taxon>
        <taxon>Arachnida</taxon>
        <taxon>Araneae</taxon>
        <taxon>Araneomorphae</taxon>
        <taxon>Entelegynae</taxon>
        <taxon>Araneoidea</taxon>
        <taxon>Araneidae</taxon>
        <taxon>Araneus</taxon>
    </lineage>
</organism>
<evidence type="ECO:0000259" key="1">
    <source>
        <dbReference type="Pfam" id="PF18701"/>
    </source>
</evidence>
<sequence>MGNLDQKSAVGSIKLAFEEFLLLTTKIYSILNSRPLSADPHDYTALTPGHFVIGRPMTSNAEAQLIERSDNYLSRWQKITEKLETRHLRYKWQFAKDNVKPIDLVPQKHSDFPPYKWRLGRIQESIKDFDSYENYGVDDKNAIANVLELSRKTNLSKRFEETVANLSAEISRLIESKNDIEGALFYDLFAQIQKLI</sequence>
<proteinExistence type="predicted"/>
<keyword evidence="3" id="KW-1185">Reference proteome</keyword>
<evidence type="ECO:0000313" key="2">
    <source>
        <dbReference type="EMBL" id="GBM59038.1"/>
    </source>
</evidence>
<name>A0A4Y2H2R2_ARAVE</name>
<dbReference type="Proteomes" id="UP000499080">
    <property type="component" value="Unassembled WGS sequence"/>
</dbReference>
<dbReference type="EMBL" id="BGPR01001663">
    <property type="protein sequence ID" value="GBM59038.1"/>
    <property type="molecule type" value="Genomic_DNA"/>
</dbReference>
<dbReference type="Pfam" id="PF18701">
    <property type="entry name" value="DUF5641"/>
    <property type="match status" value="1"/>
</dbReference>